<evidence type="ECO:0000259" key="3">
    <source>
        <dbReference type="SMART" id="SM00322"/>
    </source>
</evidence>
<evidence type="ECO:0000313" key="4">
    <source>
        <dbReference type="Proteomes" id="UP000887574"/>
    </source>
</evidence>
<keyword evidence="2" id="KW-0694">RNA-binding</keyword>
<organism evidence="4 5">
    <name type="scientific">Ditylenchus dipsaci</name>
    <dbReference type="NCBI Taxonomy" id="166011"/>
    <lineage>
        <taxon>Eukaryota</taxon>
        <taxon>Metazoa</taxon>
        <taxon>Ecdysozoa</taxon>
        <taxon>Nematoda</taxon>
        <taxon>Chromadorea</taxon>
        <taxon>Rhabditida</taxon>
        <taxon>Tylenchina</taxon>
        <taxon>Tylenchomorpha</taxon>
        <taxon>Sphaerularioidea</taxon>
        <taxon>Anguinidae</taxon>
        <taxon>Anguininae</taxon>
        <taxon>Ditylenchus</taxon>
    </lineage>
</organism>
<dbReference type="InterPro" id="IPR036612">
    <property type="entry name" value="KH_dom_type_1_sf"/>
</dbReference>
<evidence type="ECO:0000256" key="1">
    <source>
        <dbReference type="ARBA" id="ARBA00022737"/>
    </source>
</evidence>
<dbReference type="CDD" id="cd22398">
    <property type="entry name" value="KH-I_FUBP_rpt3"/>
    <property type="match status" value="2"/>
</dbReference>
<keyword evidence="4" id="KW-1185">Reference proteome</keyword>
<dbReference type="SMART" id="SM00322">
    <property type="entry name" value="KH"/>
    <property type="match status" value="3"/>
</dbReference>
<sequence length="400" mass="42954">MDQVLQSAGYGQENLEVAVPRSVVGIIIGRSGENIKRLCSESGAKIQFQPDERPDSLERVAVISGTHDQVGHASQLIAACVEKGGSSPSNYAAPAFSRQPFSQCASNLNAESSYEGSSALEVVVPRSSVGIIIGKSGETIKRLSMQTGTKIQFKPDDRPDSTERNAVIYGSPENINYATRLISDLVEKSNASSEAATEIFFLHVPQDKTGLVIGRNGATIKQICAETGAYVELSRDTPPNAYEKTFVIKGTPHQIQYAQHIIRIKLGDISPGTPLSSGSASAEYSKCRCASAAVNPGQQQALYQPQQQAIQAAQQDGGASPSIDPLTGQPTTVLIANQTEAAAATASYGNGFPGKHVIDYVYRGLAGCRDNYYEVPYFALLLDRNQQSEMYRVKRAFELV</sequence>
<evidence type="ECO:0000256" key="2">
    <source>
        <dbReference type="PROSITE-ProRule" id="PRU00117"/>
    </source>
</evidence>
<dbReference type="InterPro" id="IPR004088">
    <property type="entry name" value="KH_dom_type_1"/>
</dbReference>
<proteinExistence type="predicted"/>
<dbReference type="Pfam" id="PF00013">
    <property type="entry name" value="KH_1"/>
    <property type="match status" value="3"/>
</dbReference>
<dbReference type="GO" id="GO:0003723">
    <property type="term" value="F:RNA binding"/>
    <property type="evidence" value="ECO:0007669"/>
    <property type="project" value="UniProtKB-UniRule"/>
</dbReference>
<protein>
    <submittedName>
        <fullName evidence="5">K Homology domain-containing protein</fullName>
    </submittedName>
</protein>
<name>A0A915CUR8_9BILA</name>
<dbReference type="PROSITE" id="PS50084">
    <property type="entry name" value="KH_TYPE_1"/>
    <property type="match status" value="3"/>
</dbReference>
<feature type="domain" description="K Homology" evidence="3">
    <location>
        <begin position="116"/>
        <end position="187"/>
    </location>
</feature>
<dbReference type="AlphaFoldDB" id="A0A915CUR8"/>
<keyword evidence="1" id="KW-0677">Repeat</keyword>
<dbReference type="PANTHER" id="PTHR10288">
    <property type="entry name" value="KH DOMAIN CONTAINING RNA BINDING PROTEIN"/>
    <property type="match status" value="1"/>
</dbReference>
<reference evidence="5" key="1">
    <citation type="submission" date="2022-11" db="UniProtKB">
        <authorList>
            <consortium name="WormBaseParasite"/>
        </authorList>
    </citation>
    <scope>IDENTIFICATION</scope>
</reference>
<dbReference type="InterPro" id="IPR004087">
    <property type="entry name" value="KH_dom"/>
</dbReference>
<feature type="domain" description="K Homology" evidence="3">
    <location>
        <begin position="196"/>
        <end position="267"/>
    </location>
</feature>
<feature type="domain" description="K Homology" evidence="3">
    <location>
        <begin position="11"/>
        <end position="82"/>
    </location>
</feature>
<dbReference type="Proteomes" id="UP000887574">
    <property type="component" value="Unplaced"/>
</dbReference>
<accession>A0A915CUR8</accession>
<dbReference type="SUPFAM" id="SSF54791">
    <property type="entry name" value="Eukaryotic type KH-domain (KH-domain type I)"/>
    <property type="match status" value="3"/>
</dbReference>
<evidence type="ECO:0000313" key="5">
    <source>
        <dbReference type="WBParaSite" id="jg12860"/>
    </source>
</evidence>
<dbReference type="WBParaSite" id="jg12860">
    <property type="protein sequence ID" value="jg12860"/>
    <property type="gene ID" value="jg12860"/>
</dbReference>
<dbReference type="Gene3D" id="3.30.1370.10">
    <property type="entry name" value="K Homology domain, type 1"/>
    <property type="match status" value="3"/>
</dbReference>